<dbReference type="InterPro" id="IPR000629">
    <property type="entry name" value="RNA-helicase_DEAD-box_CS"/>
</dbReference>
<evidence type="ECO:0000256" key="4">
    <source>
        <dbReference type="ARBA" id="ARBA00022741"/>
    </source>
</evidence>
<feature type="domain" description="Helicase C-terminal" evidence="11">
    <location>
        <begin position="242"/>
        <end position="388"/>
    </location>
</feature>
<dbReference type="OrthoDB" id="4255at2759"/>
<dbReference type="PANTHER" id="PTHR47959:SF1">
    <property type="entry name" value="ATP-DEPENDENT RNA HELICASE DBPA"/>
    <property type="match status" value="1"/>
</dbReference>
<dbReference type="PROSITE" id="PS51192">
    <property type="entry name" value="HELICASE_ATP_BIND_1"/>
    <property type="match status" value="1"/>
</dbReference>
<dbReference type="PROSITE" id="PS00039">
    <property type="entry name" value="DEAD_ATP_HELICASE"/>
    <property type="match status" value="1"/>
</dbReference>
<feature type="non-terminal residue" evidence="12">
    <location>
        <position position="1"/>
    </location>
</feature>
<dbReference type="CDD" id="cd12937">
    <property type="entry name" value="GUCT_RH7_like"/>
    <property type="match status" value="1"/>
</dbReference>
<dbReference type="RefSeq" id="XP_005842380.1">
    <property type="nucleotide sequence ID" value="XM_005842323.1"/>
</dbReference>
<evidence type="ECO:0000256" key="7">
    <source>
        <dbReference type="ARBA" id="ARBA00022840"/>
    </source>
</evidence>
<dbReference type="HOGENOM" id="CLU_003041_20_0_1"/>
<dbReference type="STRING" id="905079.L1K4L1"/>
<protein>
    <recommendedName>
        <fullName evidence="3">RNA helicase</fullName>
        <ecNumber evidence="3">3.6.4.13</ecNumber>
    </recommendedName>
</protein>
<dbReference type="InterPro" id="IPR001650">
    <property type="entry name" value="Helicase_C-like"/>
</dbReference>
<dbReference type="EC" id="3.6.4.13" evidence="3"/>
<dbReference type="GO" id="GO:0003724">
    <property type="term" value="F:RNA helicase activity"/>
    <property type="evidence" value="ECO:0007669"/>
    <property type="project" value="UniProtKB-EC"/>
</dbReference>
<gene>
    <name evidence="12" type="ORF">GUITHDRAFT_57670</name>
</gene>
<dbReference type="InterPro" id="IPR027417">
    <property type="entry name" value="P-loop_NTPase"/>
</dbReference>
<comment type="similarity">
    <text evidence="2">Belongs to the DEAD box helicase family. DDX21/DDX50 subfamily.</text>
</comment>
<dbReference type="AlphaFoldDB" id="L1K4L1"/>
<dbReference type="SMART" id="SM00487">
    <property type="entry name" value="DEXDc"/>
    <property type="match status" value="1"/>
</dbReference>
<reference evidence="13" key="3">
    <citation type="submission" date="2016-03" db="UniProtKB">
        <authorList>
            <consortium name="EnsemblProtists"/>
        </authorList>
    </citation>
    <scope>IDENTIFICATION</scope>
</reference>
<organism evidence="12">
    <name type="scientific">Guillardia theta (strain CCMP2712)</name>
    <name type="common">Cryptophyte</name>
    <dbReference type="NCBI Taxonomy" id="905079"/>
    <lineage>
        <taxon>Eukaryota</taxon>
        <taxon>Cryptophyceae</taxon>
        <taxon>Pyrenomonadales</taxon>
        <taxon>Geminigeraceae</taxon>
        <taxon>Guillardia</taxon>
    </lineage>
</organism>
<keyword evidence="7 9" id="KW-0067">ATP-binding</keyword>
<dbReference type="CDD" id="cd18787">
    <property type="entry name" value="SF2_C_DEAD"/>
    <property type="match status" value="1"/>
</dbReference>
<dbReference type="CDD" id="cd00268">
    <property type="entry name" value="DEADc"/>
    <property type="match status" value="1"/>
</dbReference>
<dbReference type="GO" id="GO:0005829">
    <property type="term" value="C:cytosol"/>
    <property type="evidence" value="ECO:0007669"/>
    <property type="project" value="TreeGrafter"/>
</dbReference>
<evidence type="ECO:0000256" key="8">
    <source>
        <dbReference type="ARBA" id="ARBA00022884"/>
    </source>
</evidence>
<dbReference type="Pfam" id="PF08152">
    <property type="entry name" value="GUCT"/>
    <property type="match status" value="1"/>
</dbReference>
<evidence type="ECO:0000256" key="3">
    <source>
        <dbReference type="ARBA" id="ARBA00012552"/>
    </source>
</evidence>
<dbReference type="PaxDb" id="55529-EKX55400"/>
<reference evidence="14" key="2">
    <citation type="submission" date="2012-11" db="EMBL/GenBank/DDBJ databases">
        <authorList>
            <person name="Kuo A."/>
            <person name="Curtis B.A."/>
            <person name="Tanifuji G."/>
            <person name="Burki F."/>
            <person name="Gruber A."/>
            <person name="Irimia M."/>
            <person name="Maruyama S."/>
            <person name="Arias M.C."/>
            <person name="Ball S.G."/>
            <person name="Gile G.H."/>
            <person name="Hirakawa Y."/>
            <person name="Hopkins J.F."/>
            <person name="Rensing S.A."/>
            <person name="Schmutz J."/>
            <person name="Symeonidi A."/>
            <person name="Elias M."/>
            <person name="Eveleigh R.J."/>
            <person name="Herman E.K."/>
            <person name="Klute M.J."/>
            <person name="Nakayama T."/>
            <person name="Obornik M."/>
            <person name="Reyes-Prieto A."/>
            <person name="Armbrust E.V."/>
            <person name="Aves S.J."/>
            <person name="Beiko R.G."/>
            <person name="Coutinho P."/>
            <person name="Dacks J.B."/>
            <person name="Durnford D.G."/>
            <person name="Fast N.M."/>
            <person name="Green B.R."/>
            <person name="Grisdale C."/>
            <person name="Hempe F."/>
            <person name="Henrissat B."/>
            <person name="Hoppner M.P."/>
            <person name="Ishida K.-I."/>
            <person name="Kim E."/>
            <person name="Koreny L."/>
            <person name="Kroth P.G."/>
            <person name="Liu Y."/>
            <person name="Malik S.-B."/>
            <person name="Maier U.G."/>
            <person name="McRose D."/>
            <person name="Mock T."/>
            <person name="Neilson J.A."/>
            <person name="Onodera N.T."/>
            <person name="Poole A.M."/>
            <person name="Pritham E.J."/>
            <person name="Richards T.A."/>
            <person name="Rocap G."/>
            <person name="Roy S.W."/>
            <person name="Sarai C."/>
            <person name="Schaack S."/>
            <person name="Shirato S."/>
            <person name="Slamovits C.H."/>
            <person name="Spencer D.F."/>
            <person name="Suzuki S."/>
            <person name="Worden A.Z."/>
            <person name="Zauner S."/>
            <person name="Barry K."/>
            <person name="Bell C."/>
            <person name="Bharti A.K."/>
            <person name="Crow J.A."/>
            <person name="Grimwood J."/>
            <person name="Kramer R."/>
            <person name="Lindquist E."/>
            <person name="Lucas S."/>
            <person name="Salamov A."/>
            <person name="McFadden G.I."/>
            <person name="Lane C.E."/>
            <person name="Keeling P.J."/>
            <person name="Gray M.W."/>
            <person name="Grigoriev I.V."/>
            <person name="Archibald J.M."/>
        </authorList>
    </citation>
    <scope>NUCLEOTIDE SEQUENCE</scope>
    <source>
        <strain evidence="14">CCMP2712</strain>
    </source>
</reference>
<evidence type="ECO:0000313" key="13">
    <source>
        <dbReference type="EnsemblProtists" id="EKX55400"/>
    </source>
</evidence>
<dbReference type="Pfam" id="PF26142">
    <property type="entry name" value="DD_DDX21-DDX50"/>
    <property type="match status" value="1"/>
</dbReference>
<dbReference type="GO" id="GO:0003723">
    <property type="term" value="F:RNA binding"/>
    <property type="evidence" value="ECO:0007669"/>
    <property type="project" value="UniProtKB-KW"/>
</dbReference>
<keyword evidence="6 9" id="KW-0347">Helicase</keyword>
<dbReference type="InterPro" id="IPR011545">
    <property type="entry name" value="DEAD/DEAH_box_helicase_dom"/>
</dbReference>
<keyword evidence="5 9" id="KW-0378">Hydrolase</keyword>
<dbReference type="PANTHER" id="PTHR47959">
    <property type="entry name" value="ATP-DEPENDENT RNA HELICASE RHLE-RELATED"/>
    <property type="match status" value="1"/>
</dbReference>
<dbReference type="InterPro" id="IPR059027">
    <property type="entry name" value="DD_DDX21-DDX50"/>
</dbReference>
<dbReference type="InterPro" id="IPR035979">
    <property type="entry name" value="RBD_domain_sf"/>
</dbReference>
<sequence>QTVEKLKAGGITSLFPIQSATFNHVMEGKDLIARARTGTGKTLSFILPVHEQMLRLKEEGELDTRKYGRTPSCLILSPTRELAKQIAKVLEMVAADGFSVLTVYGGVAYAEQGQALRKGVDWVVGTPGRVIDFMERGQLKLNNVRYFVLDEADEMLNIGFKDAVDKIFKGVMGEEAESKPEHVQTLLFSATIPDWIAQTTEKYFDKNNTAHVDLVSGQQGQETATRIEHLCIPCPWNSRARTIGDIVLCYAGSHGKTIIFTETKKEANELALDDAIKQDCAVLHGDIAQAQRETTFQAFRDGKFRCLVATDVAARGLDIPEVDLVIMCHPTKDADTYVHRSGRTGRAGRSGVAVTFFTPREMHQLRAIEWRIKTKMRQISAPQPEEIVKANARDIKLSVEEVHSDVLPLFEKTAEEMIQDMGATKALCAALAVIAGQTKPLPARSLLSSLEGFKTFVIKTTQPMAESRMVFVLLRKVLPQELVSSIKGIRLFKEQPVMGAAFDVPQDKVEEFE</sequence>
<evidence type="ECO:0000256" key="1">
    <source>
        <dbReference type="ARBA" id="ARBA00004229"/>
    </source>
</evidence>
<dbReference type="PROSITE" id="PS51194">
    <property type="entry name" value="HELICASE_CTER"/>
    <property type="match status" value="1"/>
</dbReference>
<accession>L1K4L1</accession>
<dbReference type="InterPro" id="IPR014001">
    <property type="entry name" value="Helicase_ATP-bd"/>
</dbReference>
<dbReference type="GeneID" id="17312112"/>
<evidence type="ECO:0000313" key="12">
    <source>
        <dbReference type="EMBL" id="EKX55400.1"/>
    </source>
</evidence>
<dbReference type="EMBL" id="JH992965">
    <property type="protein sequence ID" value="EKX55400.1"/>
    <property type="molecule type" value="Genomic_DNA"/>
</dbReference>
<evidence type="ECO:0000256" key="6">
    <source>
        <dbReference type="ARBA" id="ARBA00022806"/>
    </source>
</evidence>
<dbReference type="OMA" id="YSGFHGR"/>
<feature type="non-terminal residue" evidence="12">
    <location>
        <position position="513"/>
    </location>
</feature>
<keyword evidence="8" id="KW-0694">RNA-binding</keyword>
<evidence type="ECO:0000256" key="5">
    <source>
        <dbReference type="ARBA" id="ARBA00022801"/>
    </source>
</evidence>
<evidence type="ECO:0000259" key="10">
    <source>
        <dbReference type="PROSITE" id="PS51192"/>
    </source>
</evidence>
<evidence type="ECO:0000256" key="2">
    <source>
        <dbReference type="ARBA" id="ARBA00006517"/>
    </source>
</evidence>
<dbReference type="SUPFAM" id="SSF52540">
    <property type="entry name" value="P-loop containing nucleoside triphosphate hydrolases"/>
    <property type="match status" value="1"/>
</dbReference>
<evidence type="ECO:0000313" key="14">
    <source>
        <dbReference type="Proteomes" id="UP000011087"/>
    </source>
</evidence>
<name>L1K4L1_GUITC</name>
<evidence type="ECO:0000256" key="9">
    <source>
        <dbReference type="RuleBase" id="RU000492"/>
    </source>
</evidence>
<dbReference type="Pfam" id="PF00271">
    <property type="entry name" value="Helicase_C"/>
    <property type="match status" value="1"/>
</dbReference>
<dbReference type="InterPro" id="IPR050079">
    <property type="entry name" value="DEAD_box_RNA_helicase"/>
</dbReference>
<feature type="domain" description="Helicase ATP-binding" evidence="10">
    <location>
        <begin position="22"/>
        <end position="210"/>
    </location>
</feature>
<evidence type="ECO:0000259" key="11">
    <source>
        <dbReference type="PROSITE" id="PS51194"/>
    </source>
</evidence>
<keyword evidence="14" id="KW-1185">Reference proteome</keyword>
<dbReference type="InterPro" id="IPR012562">
    <property type="entry name" value="GUCT"/>
</dbReference>
<dbReference type="SUPFAM" id="SSF54928">
    <property type="entry name" value="RNA-binding domain, RBD"/>
    <property type="match status" value="1"/>
</dbReference>
<dbReference type="GO" id="GO:0016787">
    <property type="term" value="F:hydrolase activity"/>
    <property type="evidence" value="ECO:0007669"/>
    <property type="project" value="UniProtKB-KW"/>
</dbReference>
<dbReference type="eggNOG" id="KOG0331">
    <property type="taxonomic scope" value="Eukaryota"/>
</dbReference>
<dbReference type="InterPro" id="IPR044742">
    <property type="entry name" value="DEAD/DEAH_RhlB"/>
</dbReference>
<dbReference type="Gene3D" id="3.30.70.2280">
    <property type="match status" value="1"/>
</dbReference>
<comment type="subcellular location">
    <subcellularLocation>
        <location evidence="1">Plastid</location>
        <location evidence="1">Chloroplast</location>
    </subcellularLocation>
</comment>
<reference evidence="12 14" key="1">
    <citation type="journal article" date="2012" name="Nature">
        <title>Algal genomes reveal evolutionary mosaicism and the fate of nucleomorphs.</title>
        <authorList>
            <consortium name="DOE Joint Genome Institute"/>
            <person name="Curtis B.A."/>
            <person name="Tanifuji G."/>
            <person name="Burki F."/>
            <person name="Gruber A."/>
            <person name="Irimia M."/>
            <person name="Maruyama S."/>
            <person name="Arias M.C."/>
            <person name="Ball S.G."/>
            <person name="Gile G.H."/>
            <person name="Hirakawa Y."/>
            <person name="Hopkins J.F."/>
            <person name="Kuo A."/>
            <person name="Rensing S.A."/>
            <person name="Schmutz J."/>
            <person name="Symeonidi A."/>
            <person name="Elias M."/>
            <person name="Eveleigh R.J."/>
            <person name="Herman E.K."/>
            <person name="Klute M.J."/>
            <person name="Nakayama T."/>
            <person name="Obornik M."/>
            <person name="Reyes-Prieto A."/>
            <person name="Armbrust E.V."/>
            <person name="Aves S.J."/>
            <person name="Beiko R.G."/>
            <person name="Coutinho P."/>
            <person name="Dacks J.B."/>
            <person name="Durnford D.G."/>
            <person name="Fast N.M."/>
            <person name="Green B.R."/>
            <person name="Grisdale C.J."/>
            <person name="Hempel F."/>
            <person name="Henrissat B."/>
            <person name="Hoppner M.P."/>
            <person name="Ishida K."/>
            <person name="Kim E."/>
            <person name="Koreny L."/>
            <person name="Kroth P.G."/>
            <person name="Liu Y."/>
            <person name="Malik S.B."/>
            <person name="Maier U.G."/>
            <person name="McRose D."/>
            <person name="Mock T."/>
            <person name="Neilson J.A."/>
            <person name="Onodera N.T."/>
            <person name="Poole A.M."/>
            <person name="Pritham E.J."/>
            <person name="Richards T.A."/>
            <person name="Rocap G."/>
            <person name="Roy S.W."/>
            <person name="Sarai C."/>
            <person name="Schaack S."/>
            <person name="Shirato S."/>
            <person name="Slamovits C.H."/>
            <person name="Spencer D.F."/>
            <person name="Suzuki S."/>
            <person name="Worden A.Z."/>
            <person name="Zauner S."/>
            <person name="Barry K."/>
            <person name="Bell C."/>
            <person name="Bharti A.K."/>
            <person name="Crow J.A."/>
            <person name="Grimwood J."/>
            <person name="Kramer R."/>
            <person name="Lindquist E."/>
            <person name="Lucas S."/>
            <person name="Salamov A."/>
            <person name="McFadden G.I."/>
            <person name="Lane C.E."/>
            <person name="Keeling P.J."/>
            <person name="Gray M.W."/>
            <person name="Grigoriev I.V."/>
            <person name="Archibald J.M."/>
        </authorList>
    </citation>
    <scope>NUCLEOTIDE SEQUENCE</scope>
    <source>
        <strain evidence="12 14">CCMP2712</strain>
    </source>
</reference>
<dbReference type="Gene3D" id="3.40.50.300">
    <property type="entry name" value="P-loop containing nucleotide triphosphate hydrolases"/>
    <property type="match status" value="2"/>
</dbReference>
<dbReference type="GO" id="GO:0009507">
    <property type="term" value="C:chloroplast"/>
    <property type="evidence" value="ECO:0007669"/>
    <property type="project" value="UniProtKB-SubCell"/>
</dbReference>
<dbReference type="SMART" id="SM00490">
    <property type="entry name" value="HELICc"/>
    <property type="match status" value="1"/>
</dbReference>
<dbReference type="Pfam" id="PF00270">
    <property type="entry name" value="DEAD"/>
    <property type="match status" value="1"/>
</dbReference>
<dbReference type="GO" id="GO:0005524">
    <property type="term" value="F:ATP binding"/>
    <property type="evidence" value="ECO:0007669"/>
    <property type="project" value="UniProtKB-KW"/>
</dbReference>
<keyword evidence="4 9" id="KW-0547">Nucleotide-binding</keyword>
<dbReference type="EnsemblProtists" id="EKX55400">
    <property type="protein sequence ID" value="EKX55400"/>
    <property type="gene ID" value="GUITHDRAFT_57670"/>
</dbReference>
<proteinExistence type="inferred from homology"/>
<dbReference type="KEGG" id="gtt:GUITHDRAFT_57670"/>
<dbReference type="Proteomes" id="UP000011087">
    <property type="component" value="Unassembled WGS sequence"/>
</dbReference>